<feature type="region of interest" description="Disordered" evidence="1">
    <location>
        <begin position="203"/>
        <end position="224"/>
    </location>
</feature>
<reference evidence="3" key="1">
    <citation type="submission" date="2020-06" db="EMBL/GenBank/DDBJ databases">
        <title>A chromosome-scale genome assembly of Talaromyces rugulosus W13939.</title>
        <authorList>
            <person name="Wang B."/>
            <person name="Guo L."/>
            <person name="Ye K."/>
            <person name="Wang L."/>
        </authorList>
    </citation>
    <scope>NUCLEOTIDE SEQUENCE [LARGE SCALE GENOMIC DNA]</scope>
    <source>
        <strain evidence="3">W13939</strain>
    </source>
</reference>
<feature type="region of interest" description="Disordered" evidence="1">
    <location>
        <begin position="31"/>
        <end position="113"/>
    </location>
</feature>
<feature type="region of interest" description="Disordered" evidence="1">
    <location>
        <begin position="138"/>
        <end position="160"/>
    </location>
</feature>
<evidence type="ECO:0000313" key="3">
    <source>
        <dbReference type="Proteomes" id="UP000509510"/>
    </source>
</evidence>
<protein>
    <submittedName>
        <fullName evidence="2">Uncharacterized protein</fullName>
    </submittedName>
</protein>
<keyword evidence="3" id="KW-1185">Reference proteome</keyword>
<feature type="compositionally biased region" description="Low complexity" evidence="1">
    <location>
        <begin position="329"/>
        <end position="343"/>
    </location>
</feature>
<organism evidence="2 3">
    <name type="scientific">Talaromyces rugulosus</name>
    <name type="common">Penicillium rugulosum</name>
    <dbReference type="NCBI Taxonomy" id="121627"/>
    <lineage>
        <taxon>Eukaryota</taxon>
        <taxon>Fungi</taxon>
        <taxon>Dikarya</taxon>
        <taxon>Ascomycota</taxon>
        <taxon>Pezizomycotina</taxon>
        <taxon>Eurotiomycetes</taxon>
        <taxon>Eurotiomycetidae</taxon>
        <taxon>Eurotiales</taxon>
        <taxon>Trichocomaceae</taxon>
        <taxon>Talaromyces</taxon>
        <taxon>Talaromyces sect. Islandici</taxon>
    </lineage>
</organism>
<name>A0A7H8QPK6_TALRU</name>
<dbReference type="Proteomes" id="UP000509510">
    <property type="component" value="Chromosome II"/>
</dbReference>
<dbReference type="OrthoDB" id="506431at2759"/>
<dbReference type="RefSeq" id="XP_035342072.1">
    <property type="nucleotide sequence ID" value="XM_035486179.1"/>
</dbReference>
<proteinExistence type="predicted"/>
<feature type="compositionally biased region" description="Basic and acidic residues" evidence="1">
    <location>
        <begin position="354"/>
        <end position="364"/>
    </location>
</feature>
<evidence type="ECO:0000313" key="2">
    <source>
        <dbReference type="EMBL" id="QKX55894.1"/>
    </source>
</evidence>
<gene>
    <name evidence="2" type="ORF">TRUGW13939_02993</name>
</gene>
<dbReference type="EMBL" id="CP055899">
    <property type="protein sequence ID" value="QKX55894.1"/>
    <property type="molecule type" value="Genomic_DNA"/>
</dbReference>
<feature type="region of interest" description="Disordered" evidence="1">
    <location>
        <begin position="328"/>
        <end position="385"/>
    </location>
</feature>
<evidence type="ECO:0000256" key="1">
    <source>
        <dbReference type="SAM" id="MobiDB-lite"/>
    </source>
</evidence>
<dbReference type="KEGG" id="trg:TRUGW13939_02993"/>
<dbReference type="AlphaFoldDB" id="A0A7H8QPK6"/>
<dbReference type="GeneID" id="55990499"/>
<accession>A0A7H8QPK6</accession>
<sequence length="412" mass="46404">MWLARGVQSAVFYYATCTPCATAVDRRRRKRDAARAQREQAKSTVIVTDQPRPFAQPTPFSTNSGWAEEITLGPGPPTRRHRAKNCQSDGMAPPRLSATSSTTIEDGPPSEREKTLKASLGERFHWTRYQREDEVLWGEEGEEEEQQQSARFPGRARAGTSHSNKYYVGRAPPVNDLHPPIVSGPTSRAETRWMMQPPPTARVMAGKARHDSVRKSKAPSTRRAAARLDIKIEETAEEYDDLQEGQSIPMPDRKSWFAAGTSLNNRKATDKKRRPPPVAVIKDFDRDYISSEALSDCSPRYPPAATLASRPESMAHIRHAYDEWHLPISSTRSDSPSSLGSDSFHCPDTPYSRPESKRTEDSGKAFRSPYDNIASPMGRPDDKGIEAIRVEVDEPKSREQMRPLKWRWSFDV</sequence>